<feature type="transmembrane region" description="Helical" evidence="3">
    <location>
        <begin position="258"/>
        <end position="279"/>
    </location>
</feature>
<accession>A0A5C7GRD6</accession>
<comment type="caution">
    <text evidence="5">The sequence shown here is derived from an EMBL/GenBank/DDBJ whole genome shotgun (WGS) entry which is preliminary data.</text>
</comment>
<gene>
    <name evidence="5" type="ORF">EZV62_026409</name>
</gene>
<keyword evidence="6" id="KW-1185">Reference proteome</keyword>
<keyword evidence="1" id="KW-0732">Signal</keyword>
<dbReference type="Proteomes" id="UP000323000">
    <property type="component" value="Chromosome 13"/>
</dbReference>
<keyword evidence="3" id="KW-0472">Membrane</keyword>
<evidence type="ECO:0000313" key="5">
    <source>
        <dbReference type="EMBL" id="TXG47115.1"/>
    </source>
</evidence>
<proteinExistence type="predicted"/>
<keyword evidence="3" id="KW-0812">Transmembrane</keyword>
<dbReference type="OrthoDB" id="1909574at2759"/>
<dbReference type="CDD" id="cd23509">
    <property type="entry name" value="Gnk2-like"/>
    <property type="match status" value="2"/>
</dbReference>
<dbReference type="Gene3D" id="3.30.430.20">
    <property type="entry name" value="Gnk2 domain, C-X8-C-X2-C motif"/>
    <property type="match status" value="2"/>
</dbReference>
<evidence type="ECO:0000256" key="1">
    <source>
        <dbReference type="ARBA" id="ARBA00022729"/>
    </source>
</evidence>
<feature type="domain" description="Gnk2-homologous" evidence="4">
    <location>
        <begin position="127"/>
        <end position="230"/>
    </location>
</feature>
<dbReference type="PROSITE" id="PS51473">
    <property type="entry name" value="GNK2"/>
    <property type="match status" value="2"/>
</dbReference>
<dbReference type="InterPro" id="IPR038408">
    <property type="entry name" value="GNK2_sf"/>
</dbReference>
<protein>
    <recommendedName>
        <fullName evidence="4">Gnk2-homologous domain-containing protein</fullName>
    </recommendedName>
</protein>
<evidence type="ECO:0000256" key="2">
    <source>
        <dbReference type="ARBA" id="ARBA00022737"/>
    </source>
</evidence>
<dbReference type="PANTHER" id="PTHR32099">
    <property type="entry name" value="CYSTEINE-RICH REPEAT SECRETORY PROTEIN"/>
    <property type="match status" value="1"/>
</dbReference>
<dbReference type="EMBL" id="VAHF01000013">
    <property type="protein sequence ID" value="TXG47115.1"/>
    <property type="molecule type" value="Genomic_DNA"/>
</dbReference>
<reference evidence="6" key="1">
    <citation type="journal article" date="2019" name="Gigascience">
        <title>De novo genome assembly of the endangered Acer yangbiense, a plant species with extremely small populations endemic to Yunnan Province, China.</title>
        <authorList>
            <person name="Yang J."/>
            <person name="Wariss H.M."/>
            <person name="Tao L."/>
            <person name="Zhang R."/>
            <person name="Yun Q."/>
            <person name="Hollingsworth P."/>
            <person name="Dao Z."/>
            <person name="Luo G."/>
            <person name="Guo H."/>
            <person name="Ma Y."/>
            <person name="Sun W."/>
        </authorList>
    </citation>
    <scope>NUCLEOTIDE SEQUENCE [LARGE SCALE GENOMIC DNA]</scope>
    <source>
        <strain evidence="6">cv. Malutang</strain>
    </source>
</reference>
<organism evidence="5 6">
    <name type="scientific">Acer yangbiense</name>
    <dbReference type="NCBI Taxonomy" id="1000413"/>
    <lineage>
        <taxon>Eukaryota</taxon>
        <taxon>Viridiplantae</taxon>
        <taxon>Streptophyta</taxon>
        <taxon>Embryophyta</taxon>
        <taxon>Tracheophyta</taxon>
        <taxon>Spermatophyta</taxon>
        <taxon>Magnoliopsida</taxon>
        <taxon>eudicotyledons</taxon>
        <taxon>Gunneridae</taxon>
        <taxon>Pentapetalae</taxon>
        <taxon>rosids</taxon>
        <taxon>malvids</taxon>
        <taxon>Sapindales</taxon>
        <taxon>Sapindaceae</taxon>
        <taxon>Hippocastanoideae</taxon>
        <taxon>Acereae</taxon>
        <taxon>Acer</taxon>
    </lineage>
</organism>
<evidence type="ECO:0000313" key="6">
    <source>
        <dbReference type="Proteomes" id="UP000323000"/>
    </source>
</evidence>
<sequence length="356" mass="40052">MQPSRGCISLADELNLVGSSCRGTFNNTTDSNLYRSNLARLFSQKLYNEGGNSNYNKSSYGEDPEKVYGLYQCRGDVTKQTCQSCINSTIGDTLNYCNESTTAILWYDECVMRYSDRPFSFTFESRPALGRSNGININASDLVTVKKAFNQSFSKLIAELATSSELKFETVSENLSSSFTLYTLGQCIPDLSTEDCRACLNSAAQLVEYEKRSSRYLYPSCGVGFNLMNSSADEPITPVQAPTSSGDDSGNGKENKTWIPVVVTVSAVATVGLLGFFAWRVHIKHRKNEEEKANSQVIRLLRLRDGIGNNDNTYEGDQNQWIHGSRICYGRIIFCQIRRFQFRSFTSRDYKWEKEQ</sequence>
<dbReference type="InterPro" id="IPR002902">
    <property type="entry name" value="GNK2"/>
</dbReference>
<feature type="domain" description="Gnk2-homologous" evidence="4">
    <location>
        <begin position="16"/>
        <end position="119"/>
    </location>
</feature>
<dbReference type="Pfam" id="PF01657">
    <property type="entry name" value="Stress-antifung"/>
    <property type="match status" value="2"/>
</dbReference>
<dbReference type="AlphaFoldDB" id="A0A5C7GRD6"/>
<dbReference type="PANTHER" id="PTHR32099:SF36">
    <property type="entry name" value="CYSTEINE-RICH REPEAT SECRETORY PROTEIN 38-LIKE"/>
    <property type="match status" value="1"/>
</dbReference>
<evidence type="ECO:0000256" key="3">
    <source>
        <dbReference type="SAM" id="Phobius"/>
    </source>
</evidence>
<name>A0A5C7GRD6_9ROSI</name>
<keyword evidence="3" id="KW-1133">Transmembrane helix</keyword>
<keyword evidence="2" id="KW-0677">Repeat</keyword>
<evidence type="ECO:0000259" key="4">
    <source>
        <dbReference type="PROSITE" id="PS51473"/>
    </source>
</evidence>